<dbReference type="InterPro" id="IPR013024">
    <property type="entry name" value="GGCT-like"/>
</dbReference>
<dbReference type="SUPFAM" id="SSF110857">
    <property type="entry name" value="Gamma-glutamyl cyclotransferase-like"/>
    <property type="match status" value="1"/>
</dbReference>
<dbReference type="Proteomes" id="UP000253204">
    <property type="component" value="Unassembled WGS sequence"/>
</dbReference>
<organism evidence="4 5">
    <name type="scientific">Vreelandella rituensis</name>
    <dbReference type="NCBI Taxonomy" id="2282306"/>
    <lineage>
        <taxon>Bacteria</taxon>
        <taxon>Pseudomonadati</taxon>
        <taxon>Pseudomonadota</taxon>
        <taxon>Gammaproteobacteria</taxon>
        <taxon>Oceanospirillales</taxon>
        <taxon>Halomonadaceae</taxon>
        <taxon>Vreelandella</taxon>
    </lineage>
</organism>
<dbReference type="EMBL" id="QPIJ01000064">
    <property type="protein sequence ID" value="RCV86519.1"/>
    <property type="molecule type" value="Genomic_DNA"/>
</dbReference>
<protein>
    <submittedName>
        <fullName evidence="4">Gamma-glutamylcyclotransferase</fullName>
    </submittedName>
</protein>
<evidence type="ECO:0000256" key="3">
    <source>
        <dbReference type="PIRSR" id="PIRSR617939-2"/>
    </source>
</evidence>
<keyword evidence="4" id="KW-0808">Transferase</keyword>
<dbReference type="Gene3D" id="3.10.490.10">
    <property type="entry name" value="Gamma-glutamyl cyclotransferase-like"/>
    <property type="match status" value="1"/>
</dbReference>
<evidence type="ECO:0000256" key="2">
    <source>
        <dbReference type="PIRSR" id="PIRSR617939-1"/>
    </source>
</evidence>
<dbReference type="CDD" id="cd06661">
    <property type="entry name" value="GGCT_like"/>
    <property type="match status" value="1"/>
</dbReference>
<dbReference type="GO" id="GO:0016740">
    <property type="term" value="F:transferase activity"/>
    <property type="evidence" value="ECO:0007669"/>
    <property type="project" value="UniProtKB-KW"/>
</dbReference>
<dbReference type="InterPro" id="IPR036568">
    <property type="entry name" value="GGCT-like_sf"/>
</dbReference>
<dbReference type="PANTHER" id="PTHR12935:SF0">
    <property type="entry name" value="GAMMA-GLUTAMYLCYCLOTRANSFERASE"/>
    <property type="match status" value="1"/>
</dbReference>
<feature type="active site" description="Proton acceptor" evidence="2">
    <location>
        <position position="78"/>
    </location>
</feature>
<evidence type="ECO:0000256" key="1">
    <source>
        <dbReference type="ARBA" id="ARBA00023239"/>
    </source>
</evidence>
<accession>A0A368TPA1</accession>
<dbReference type="Pfam" id="PF13772">
    <property type="entry name" value="AIG2_2"/>
    <property type="match status" value="1"/>
</dbReference>
<evidence type="ECO:0000313" key="5">
    <source>
        <dbReference type="Proteomes" id="UP000253204"/>
    </source>
</evidence>
<gene>
    <name evidence="4" type="ORF">DU506_18285</name>
</gene>
<feature type="binding site" evidence="3">
    <location>
        <position position="120"/>
    </location>
    <ligand>
        <name>substrate</name>
    </ligand>
</feature>
<dbReference type="GO" id="GO:0003839">
    <property type="term" value="F:gamma-glutamylcyclotransferase activity"/>
    <property type="evidence" value="ECO:0007669"/>
    <property type="project" value="InterPro"/>
</dbReference>
<name>A0A368TPA1_9GAMM</name>
<dbReference type="AlphaFoldDB" id="A0A368TPA1"/>
<sequence>MLCFSYGSNMSSKRLLARLSSASFVMVARLPYYRLAFHKAGTDGSGKGDIVPASAQAEVYGVVWEIPDTQKAVLDSFEGLGFGYDEITITVFDLTTDKPMDVQAYIATRTRSGLKPYDWYKNHVINGAREHGLPEHYIAALEAVKALEDKKRKRFEQEVAIYQ</sequence>
<dbReference type="OrthoDB" id="5401862at2"/>
<keyword evidence="1" id="KW-0456">Lyase</keyword>
<dbReference type="InterPro" id="IPR017939">
    <property type="entry name" value="G-Glutamylcylcotransferase"/>
</dbReference>
<keyword evidence="5" id="KW-1185">Reference proteome</keyword>
<comment type="caution">
    <text evidence="4">The sequence shown here is derived from an EMBL/GenBank/DDBJ whole genome shotgun (WGS) entry which is preliminary data.</text>
</comment>
<evidence type="ECO:0000313" key="4">
    <source>
        <dbReference type="EMBL" id="RCV86519.1"/>
    </source>
</evidence>
<proteinExistence type="predicted"/>
<dbReference type="PANTHER" id="PTHR12935">
    <property type="entry name" value="GAMMA-GLUTAMYLCYCLOTRANSFERASE"/>
    <property type="match status" value="1"/>
</dbReference>
<reference evidence="4 5" key="1">
    <citation type="submission" date="2018-07" db="EMBL/GenBank/DDBJ databases">
        <title>Halomonas rutogse sp. nov., isolated from Lake TangqianCo on Tibetan Plateau.</title>
        <authorList>
            <person name="Lu H."/>
            <person name="Xing P."/>
            <person name="Wu Q."/>
        </authorList>
    </citation>
    <scope>NUCLEOTIDE SEQUENCE [LARGE SCALE GENOMIC DNA]</scope>
    <source>
        <strain evidence="4 5">TQ8S</strain>
    </source>
</reference>